<protein>
    <submittedName>
        <fullName evidence="2">Uncharacterized protein</fullName>
    </submittedName>
</protein>
<dbReference type="InterPro" id="IPR053175">
    <property type="entry name" value="DHMBA_Reg_Transcription_Factor"/>
</dbReference>
<dbReference type="Proteomes" id="UP001213681">
    <property type="component" value="Unassembled WGS sequence"/>
</dbReference>
<evidence type="ECO:0000256" key="1">
    <source>
        <dbReference type="SAM" id="MobiDB-lite"/>
    </source>
</evidence>
<name>A0AAD6C6P6_9EURO</name>
<dbReference type="GeneID" id="81598229"/>
<sequence length="397" mass="44256">MARSTYSTVLDSLSKAEKGSALYQACIAVGSAYMVNIIRSPKTTVDRAKAYGNALTVIYSAIMDPQQCKTDDTLLAVWLLGLYELLLGVQNGADPVATPGWHSHNQALTELIRLRGSEQFTTRSGRNLFAVIFNNVETRALMSGQECKEALAWILQFHKYCEPSEYPVLRACIFSHHCARICGHIRALVDAGDLEEVLSSSPSILQDVDEVERATHPLSHEEVITDYVVEPPMTPYTPPKHAYPSYVGVHVLQSNFRMRLSYAVFGFLDNACRAPSCTPQQKMVFSRYRRRCIEEIQALSDKVSRISAVLPDIQSCEPVNQGKDATDGLGHNEPQVGESPDAIKARSKEPHERSTRAVEVCLDFQRPVDGKFTLLFNHTNSGMSVVRFRFGDETRAR</sequence>
<dbReference type="AlphaFoldDB" id="A0AAD6C6P6"/>
<dbReference type="RefSeq" id="XP_056766604.1">
    <property type="nucleotide sequence ID" value="XM_056907986.1"/>
</dbReference>
<dbReference type="Pfam" id="PF11951">
    <property type="entry name" value="Fungal_trans_2"/>
    <property type="match status" value="1"/>
</dbReference>
<feature type="region of interest" description="Disordered" evidence="1">
    <location>
        <begin position="317"/>
        <end position="352"/>
    </location>
</feature>
<reference evidence="2" key="2">
    <citation type="journal article" date="2023" name="IMA Fungus">
        <title>Comparative genomic study of the Penicillium genus elucidates a diverse pangenome and 15 lateral gene transfer events.</title>
        <authorList>
            <person name="Petersen C."/>
            <person name="Sorensen T."/>
            <person name="Nielsen M.R."/>
            <person name="Sondergaard T.E."/>
            <person name="Sorensen J.L."/>
            <person name="Fitzpatrick D.A."/>
            <person name="Frisvad J.C."/>
            <person name="Nielsen K.L."/>
        </authorList>
    </citation>
    <scope>NUCLEOTIDE SEQUENCE</scope>
    <source>
        <strain evidence="2">IBT 16125</strain>
    </source>
</reference>
<dbReference type="InterPro" id="IPR021858">
    <property type="entry name" value="Fun_TF"/>
</dbReference>
<reference evidence="2" key="1">
    <citation type="submission" date="2022-12" db="EMBL/GenBank/DDBJ databases">
        <authorList>
            <person name="Petersen C."/>
        </authorList>
    </citation>
    <scope>NUCLEOTIDE SEQUENCE</scope>
    <source>
        <strain evidence="2">IBT 16125</strain>
    </source>
</reference>
<accession>A0AAD6C6P6</accession>
<feature type="compositionally biased region" description="Basic and acidic residues" evidence="1">
    <location>
        <begin position="341"/>
        <end position="352"/>
    </location>
</feature>
<dbReference type="PANTHER" id="PTHR38791">
    <property type="entry name" value="ZN(II)2CYS6 TRANSCRIPTION FACTOR (EUROFUNG)-RELATED-RELATED"/>
    <property type="match status" value="1"/>
</dbReference>
<keyword evidence="3" id="KW-1185">Reference proteome</keyword>
<organism evidence="2 3">
    <name type="scientific">Penicillium daleae</name>
    <dbReference type="NCBI Taxonomy" id="63821"/>
    <lineage>
        <taxon>Eukaryota</taxon>
        <taxon>Fungi</taxon>
        <taxon>Dikarya</taxon>
        <taxon>Ascomycota</taxon>
        <taxon>Pezizomycotina</taxon>
        <taxon>Eurotiomycetes</taxon>
        <taxon>Eurotiomycetidae</taxon>
        <taxon>Eurotiales</taxon>
        <taxon>Aspergillaceae</taxon>
        <taxon>Penicillium</taxon>
    </lineage>
</organism>
<gene>
    <name evidence="2" type="ORF">N7458_004604</name>
</gene>
<evidence type="ECO:0000313" key="2">
    <source>
        <dbReference type="EMBL" id="KAJ5453648.1"/>
    </source>
</evidence>
<evidence type="ECO:0000313" key="3">
    <source>
        <dbReference type="Proteomes" id="UP001213681"/>
    </source>
</evidence>
<proteinExistence type="predicted"/>
<comment type="caution">
    <text evidence="2">The sequence shown here is derived from an EMBL/GenBank/DDBJ whole genome shotgun (WGS) entry which is preliminary data.</text>
</comment>
<dbReference type="EMBL" id="JAPVEA010000005">
    <property type="protein sequence ID" value="KAJ5453648.1"/>
    <property type="molecule type" value="Genomic_DNA"/>
</dbReference>